<keyword evidence="6 11" id="KW-0812">Transmembrane</keyword>
<name>A0A8J2YV07_9PROT</name>
<evidence type="ECO:0000256" key="7">
    <source>
        <dbReference type="ARBA" id="ARBA00022989"/>
    </source>
</evidence>
<sequence length="161" mass="17410">MTWRSEICCSGRPSRRRAGGFTLIEMVVVLAIMGLVLAMVAARGPLGMRTLTARAAGNELASGFRQARARAIADNRPVEVSIDLAAHNWRIGNDRPTAFPRGLEIAVLTVAGQTRGDQLAQFRFLPDGSSTGGRVELKDGRRRLRVGIDWLNGRVSVGDAN</sequence>
<dbReference type="Pfam" id="PF12019">
    <property type="entry name" value="GspH"/>
    <property type="match status" value="1"/>
</dbReference>
<evidence type="ECO:0000256" key="6">
    <source>
        <dbReference type="ARBA" id="ARBA00022692"/>
    </source>
</evidence>
<dbReference type="EMBL" id="BMJQ01000008">
    <property type="protein sequence ID" value="GGF23642.1"/>
    <property type="molecule type" value="Genomic_DNA"/>
</dbReference>
<evidence type="ECO:0000256" key="9">
    <source>
        <dbReference type="ARBA" id="ARBA00025772"/>
    </source>
</evidence>
<evidence type="ECO:0000256" key="4">
    <source>
        <dbReference type="ARBA" id="ARBA00022481"/>
    </source>
</evidence>
<dbReference type="GO" id="GO:0015627">
    <property type="term" value="C:type II protein secretion system complex"/>
    <property type="evidence" value="ECO:0007669"/>
    <property type="project" value="InterPro"/>
</dbReference>
<dbReference type="PROSITE" id="PS00409">
    <property type="entry name" value="PROKAR_NTER_METHYL"/>
    <property type="match status" value="1"/>
</dbReference>
<dbReference type="GO" id="GO:0005886">
    <property type="term" value="C:plasma membrane"/>
    <property type="evidence" value="ECO:0007669"/>
    <property type="project" value="UniProtKB-SubCell"/>
</dbReference>
<dbReference type="Gene3D" id="3.30.700.10">
    <property type="entry name" value="Glycoprotein, Type 4 Pilin"/>
    <property type="match status" value="1"/>
</dbReference>
<keyword evidence="3" id="KW-1003">Cell membrane</keyword>
<evidence type="ECO:0000259" key="12">
    <source>
        <dbReference type="Pfam" id="PF12019"/>
    </source>
</evidence>
<dbReference type="InterPro" id="IPR012902">
    <property type="entry name" value="N_methyl_site"/>
</dbReference>
<dbReference type="SUPFAM" id="SSF54523">
    <property type="entry name" value="Pili subunits"/>
    <property type="match status" value="1"/>
</dbReference>
<dbReference type="GO" id="GO:0015628">
    <property type="term" value="P:protein secretion by the type II secretion system"/>
    <property type="evidence" value="ECO:0007669"/>
    <property type="project" value="InterPro"/>
</dbReference>
<keyword evidence="4" id="KW-0488">Methylation</keyword>
<reference evidence="13" key="1">
    <citation type="journal article" date="2014" name="Int. J. Syst. Evol. Microbiol.">
        <title>Complete genome sequence of Corynebacterium casei LMG S-19264T (=DSM 44701T), isolated from a smear-ripened cheese.</title>
        <authorList>
            <consortium name="US DOE Joint Genome Institute (JGI-PGF)"/>
            <person name="Walter F."/>
            <person name="Albersmeier A."/>
            <person name="Kalinowski J."/>
            <person name="Ruckert C."/>
        </authorList>
    </citation>
    <scope>NUCLEOTIDE SEQUENCE</scope>
    <source>
        <strain evidence="13">CGMCC 1.15725</strain>
    </source>
</reference>
<keyword evidence="7 11" id="KW-1133">Transmembrane helix</keyword>
<keyword evidence="5" id="KW-0997">Cell inner membrane</keyword>
<protein>
    <recommendedName>
        <fullName evidence="2">Type II secretion system protein H</fullName>
    </recommendedName>
    <alternativeName>
        <fullName evidence="10">General secretion pathway protein H</fullName>
    </alternativeName>
</protein>
<keyword evidence="8 11" id="KW-0472">Membrane</keyword>
<feature type="transmembrane region" description="Helical" evidence="11">
    <location>
        <begin position="21"/>
        <end position="42"/>
    </location>
</feature>
<evidence type="ECO:0000256" key="10">
    <source>
        <dbReference type="ARBA" id="ARBA00030775"/>
    </source>
</evidence>
<dbReference type="Pfam" id="PF07963">
    <property type="entry name" value="N_methyl"/>
    <property type="match status" value="1"/>
</dbReference>
<evidence type="ECO:0000256" key="5">
    <source>
        <dbReference type="ARBA" id="ARBA00022519"/>
    </source>
</evidence>
<evidence type="ECO:0000256" key="8">
    <source>
        <dbReference type="ARBA" id="ARBA00023136"/>
    </source>
</evidence>
<dbReference type="InterPro" id="IPR022346">
    <property type="entry name" value="T2SS_GspH"/>
</dbReference>
<comment type="caution">
    <text evidence="13">The sequence shown here is derived from an EMBL/GenBank/DDBJ whole genome shotgun (WGS) entry which is preliminary data.</text>
</comment>
<evidence type="ECO:0000256" key="3">
    <source>
        <dbReference type="ARBA" id="ARBA00022475"/>
    </source>
</evidence>
<dbReference type="Proteomes" id="UP000646365">
    <property type="component" value="Unassembled WGS sequence"/>
</dbReference>
<evidence type="ECO:0000313" key="14">
    <source>
        <dbReference type="Proteomes" id="UP000646365"/>
    </source>
</evidence>
<keyword evidence="14" id="KW-1185">Reference proteome</keyword>
<evidence type="ECO:0000256" key="2">
    <source>
        <dbReference type="ARBA" id="ARBA00021549"/>
    </source>
</evidence>
<accession>A0A8J2YV07</accession>
<comment type="similarity">
    <text evidence="9">Belongs to the GSP H family.</text>
</comment>
<dbReference type="RefSeq" id="WP_189047936.1">
    <property type="nucleotide sequence ID" value="NZ_BMJQ01000008.1"/>
</dbReference>
<evidence type="ECO:0000313" key="13">
    <source>
        <dbReference type="EMBL" id="GGF23642.1"/>
    </source>
</evidence>
<dbReference type="AlphaFoldDB" id="A0A8J2YV07"/>
<comment type="subcellular location">
    <subcellularLocation>
        <location evidence="1">Cell inner membrane</location>
        <topology evidence="1">Single-pass membrane protein</topology>
    </subcellularLocation>
</comment>
<gene>
    <name evidence="13" type="primary">gspH</name>
    <name evidence="13" type="ORF">GCM10011611_32150</name>
</gene>
<evidence type="ECO:0000256" key="11">
    <source>
        <dbReference type="SAM" id="Phobius"/>
    </source>
</evidence>
<evidence type="ECO:0000256" key="1">
    <source>
        <dbReference type="ARBA" id="ARBA00004377"/>
    </source>
</evidence>
<organism evidence="13 14">
    <name type="scientific">Aliidongia dinghuensis</name>
    <dbReference type="NCBI Taxonomy" id="1867774"/>
    <lineage>
        <taxon>Bacteria</taxon>
        <taxon>Pseudomonadati</taxon>
        <taxon>Pseudomonadota</taxon>
        <taxon>Alphaproteobacteria</taxon>
        <taxon>Rhodospirillales</taxon>
        <taxon>Dongiaceae</taxon>
        <taxon>Aliidongia</taxon>
    </lineage>
</organism>
<feature type="domain" description="General secretion pathway GspH" evidence="12">
    <location>
        <begin position="56"/>
        <end position="150"/>
    </location>
</feature>
<dbReference type="InterPro" id="IPR045584">
    <property type="entry name" value="Pilin-like"/>
</dbReference>
<proteinExistence type="inferred from homology"/>
<dbReference type="NCBIfam" id="TIGR02532">
    <property type="entry name" value="IV_pilin_GFxxxE"/>
    <property type="match status" value="1"/>
</dbReference>
<reference evidence="13" key="2">
    <citation type="submission" date="2020-09" db="EMBL/GenBank/DDBJ databases">
        <authorList>
            <person name="Sun Q."/>
            <person name="Zhou Y."/>
        </authorList>
    </citation>
    <scope>NUCLEOTIDE SEQUENCE</scope>
    <source>
        <strain evidence="13">CGMCC 1.15725</strain>
    </source>
</reference>